<dbReference type="CDD" id="cd08646">
    <property type="entry name" value="FMT_core_Met-tRNA-FMT_N"/>
    <property type="match status" value="1"/>
</dbReference>
<dbReference type="InterPro" id="IPR005794">
    <property type="entry name" value="Fmt"/>
</dbReference>
<dbReference type="AlphaFoldDB" id="A0A6J6QTP5"/>
<evidence type="ECO:0000256" key="2">
    <source>
        <dbReference type="ARBA" id="ARBA00012261"/>
    </source>
</evidence>
<sequence length="295" mass="31373">MYFGTPEVAATPLRALCSAGHEVVLVVTAADTRRGRGSAVTPSPVKAVAMELGLTVSEDPQDVLSLDADLGVVVAYGRIISSQLLDHLNMVNLHFSLLPRWRGAAPVERAILAGDAQTGVCVMEVAEGLDTGGIYAQAEIDLDDRVTAAELREQLVSLGSDLLLDQLHQGLGEAIPQSEVGVTYAHKLHAPDAQLLWDSPSDLLLRRIRVGGAWTTFRQKRFKVLSAQTVQIDVLEGDPSMRSAQVAPGTLAAAGLVRTGDSWIELLRVQPEGKSAMPASDWANGARPAGEVFGE</sequence>
<dbReference type="EC" id="2.1.2.9" evidence="2"/>
<organism evidence="7">
    <name type="scientific">freshwater metagenome</name>
    <dbReference type="NCBI Taxonomy" id="449393"/>
    <lineage>
        <taxon>unclassified sequences</taxon>
        <taxon>metagenomes</taxon>
        <taxon>ecological metagenomes</taxon>
    </lineage>
</organism>
<gene>
    <name evidence="7" type="ORF">UFOPK2582_01521</name>
</gene>
<dbReference type="Gene3D" id="3.40.50.12230">
    <property type="match status" value="1"/>
</dbReference>
<dbReference type="InterPro" id="IPR044135">
    <property type="entry name" value="Met-tRNA-FMT_C"/>
</dbReference>
<dbReference type="InterPro" id="IPR011034">
    <property type="entry name" value="Formyl_transferase-like_C_sf"/>
</dbReference>
<name>A0A6J6QTP5_9ZZZZ</name>
<dbReference type="PANTHER" id="PTHR11138:SF5">
    <property type="entry name" value="METHIONYL-TRNA FORMYLTRANSFERASE, MITOCHONDRIAL"/>
    <property type="match status" value="1"/>
</dbReference>
<protein>
    <recommendedName>
        <fullName evidence="2">methionyl-tRNA formyltransferase</fullName>
        <ecNumber evidence="2">2.1.2.9</ecNumber>
    </recommendedName>
</protein>
<proteinExistence type="inferred from homology"/>
<keyword evidence="4" id="KW-0648">Protein biosynthesis</keyword>
<dbReference type="InterPro" id="IPR041711">
    <property type="entry name" value="Met-tRNA-FMT_N"/>
</dbReference>
<keyword evidence="3" id="KW-0808">Transferase</keyword>
<dbReference type="HAMAP" id="MF_00182">
    <property type="entry name" value="Formyl_trans"/>
    <property type="match status" value="1"/>
</dbReference>
<accession>A0A6J6QTP5</accession>
<feature type="domain" description="Formyl transferase C-terminal" evidence="6">
    <location>
        <begin position="190"/>
        <end position="286"/>
    </location>
</feature>
<evidence type="ECO:0000256" key="1">
    <source>
        <dbReference type="ARBA" id="ARBA00010699"/>
    </source>
</evidence>
<evidence type="ECO:0000259" key="6">
    <source>
        <dbReference type="Pfam" id="PF02911"/>
    </source>
</evidence>
<dbReference type="EMBL" id="CAEZXS010000232">
    <property type="protein sequence ID" value="CAB4712973.1"/>
    <property type="molecule type" value="Genomic_DNA"/>
</dbReference>
<dbReference type="GO" id="GO:0004479">
    <property type="term" value="F:methionyl-tRNA formyltransferase activity"/>
    <property type="evidence" value="ECO:0007669"/>
    <property type="project" value="UniProtKB-EC"/>
</dbReference>
<dbReference type="InterPro" id="IPR005793">
    <property type="entry name" value="Formyl_trans_C"/>
</dbReference>
<dbReference type="Pfam" id="PF00551">
    <property type="entry name" value="Formyl_trans_N"/>
    <property type="match status" value="1"/>
</dbReference>
<dbReference type="InterPro" id="IPR002376">
    <property type="entry name" value="Formyl_transf_N"/>
</dbReference>
<dbReference type="GO" id="GO:0005829">
    <property type="term" value="C:cytosol"/>
    <property type="evidence" value="ECO:0007669"/>
    <property type="project" value="TreeGrafter"/>
</dbReference>
<feature type="domain" description="Formyl transferase N-terminal" evidence="5">
    <location>
        <begin position="3"/>
        <end position="164"/>
    </location>
</feature>
<evidence type="ECO:0000256" key="3">
    <source>
        <dbReference type="ARBA" id="ARBA00022679"/>
    </source>
</evidence>
<evidence type="ECO:0000256" key="4">
    <source>
        <dbReference type="ARBA" id="ARBA00022917"/>
    </source>
</evidence>
<dbReference type="InterPro" id="IPR001555">
    <property type="entry name" value="GART_AS"/>
</dbReference>
<dbReference type="CDD" id="cd08704">
    <property type="entry name" value="Met_tRNA_FMT_C"/>
    <property type="match status" value="1"/>
</dbReference>
<dbReference type="PROSITE" id="PS00373">
    <property type="entry name" value="GART"/>
    <property type="match status" value="1"/>
</dbReference>
<dbReference type="SUPFAM" id="SSF53328">
    <property type="entry name" value="Formyltransferase"/>
    <property type="match status" value="1"/>
</dbReference>
<reference evidence="7" key="1">
    <citation type="submission" date="2020-05" db="EMBL/GenBank/DDBJ databases">
        <authorList>
            <person name="Chiriac C."/>
            <person name="Salcher M."/>
            <person name="Ghai R."/>
            <person name="Kavagutti S V."/>
        </authorList>
    </citation>
    <scope>NUCLEOTIDE SEQUENCE</scope>
</reference>
<evidence type="ECO:0000313" key="7">
    <source>
        <dbReference type="EMBL" id="CAB4712973.1"/>
    </source>
</evidence>
<evidence type="ECO:0000259" key="5">
    <source>
        <dbReference type="Pfam" id="PF00551"/>
    </source>
</evidence>
<dbReference type="InterPro" id="IPR036477">
    <property type="entry name" value="Formyl_transf_N_sf"/>
</dbReference>
<dbReference type="Pfam" id="PF02911">
    <property type="entry name" value="Formyl_trans_C"/>
    <property type="match status" value="1"/>
</dbReference>
<dbReference type="SUPFAM" id="SSF50486">
    <property type="entry name" value="FMT C-terminal domain-like"/>
    <property type="match status" value="1"/>
</dbReference>
<comment type="similarity">
    <text evidence="1">Belongs to the Fmt family.</text>
</comment>
<dbReference type="PANTHER" id="PTHR11138">
    <property type="entry name" value="METHIONYL-TRNA FORMYLTRANSFERASE"/>
    <property type="match status" value="1"/>
</dbReference>